<dbReference type="AlphaFoldDB" id="A0A078L1S5"/>
<evidence type="ECO:0000313" key="2">
    <source>
        <dbReference type="Proteomes" id="UP000044071"/>
    </source>
</evidence>
<dbReference type="EMBL" id="CCSB01000002">
    <property type="protein sequence ID" value="CDZ77968.1"/>
    <property type="molecule type" value="Genomic_DNA"/>
</dbReference>
<dbReference type="RefSeq" id="WP_043874418.1">
    <property type="nucleotide sequence ID" value="NZ_CCVW01000002.1"/>
</dbReference>
<name>A0A078L1S5_9GAMM</name>
<protein>
    <submittedName>
        <fullName evidence="1">Uncharacterized protein</fullName>
    </submittedName>
</protein>
<proteinExistence type="predicted"/>
<organism evidence="1 2">
    <name type="scientific">Legionella massiliensis</name>
    <dbReference type="NCBI Taxonomy" id="1034943"/>
    <lineage>
        <taxon>Bacteria</taxon>
        <taxon>Pseudomonadati</taxon>
        <taxon>Pseudomonadota</taxon>
        <taxon>Gammaproteobacteria</taxon>
        <taxon>Legionellales</taxon>
        <taxon>Legionellaceae</taxon>
        <taxon>Legionella</taxon>
    </lineage>
</organism>
<gene>
    <name evidence="1" type="ORF">BN59_02264</name>
</gene>
<dbReference type="eggNOG" id="ENOG5030R17">
    <property type="taxonomic scope" value="Bacteria"/>
</dbReference>
<dbReference type="STRING" id="1034943.BN59_02264"/>
<accession>A0A078L1S5</accession>
<keyword evidence="2" id="KW-1185">Reference proteome</keyword>
<dbReference type="OrthoDB" id="5657205at2"/>
<sequence length="240" mass="27452">MRNSIIEIYLKQCSKPRAFKQKRLVKDFKAALVKVNTFKELHSLLSQYIDKELEEKSGEDCAFFGATDFFHTLKEWKETLDAEHQRALIIHNKLIEFNPPKDSSALVAFILSLLDDPKSLLHQRTSSLLTYLNLPHLEKTLSYLDSLAEAPWPQNLRQGDYLAIKPVTADHAKCLKHLNNNCAVFNVHNIHCDHANSILQAVLMIFEDLELDSLLSLDPINDELESDDELSTSACCCWPF</sequence>
<reference evidence="1 2" key="1">
    <citation type="submission" date="2014-06" db="EMBL/GenBank/DDBJ databases">
        <authorList>
            <person name="Urmite Genomes Urmite Genomes"/>
        </authorList>
    </citation>
    <scope>NUCLEOTIDE SEQUENCE [LARGE SCALE GENOMIC DNA]</scope>
</reference>
<dbReference type="Proteomes" id="UP000044071">
    <property type="component" value="Unassembled WGS sequence"/>
</dbReference>
<evidence type="ECO:0000313" key="1">
    <source>
        <dbReference type="EMBL" id="CDZ77968.1"/>
    </source>
</evidence>